<accession>A0A0V1DKY9</accession>
<organism evidence="1 2">
    <name type="scientific">Trichinella zimbabwensis</name>
    <dbReference type="NCBI Taxonomy" id="268475"/>
    <lineage>
        <taxon>Eukaryota</taxon>
        <taxon>Metazoa</taxon>
        <taxon>Ecdysozoa</taxon>
        <taxon>Nematoda</taxon>
        <taxon>Enoplea</taxon>
        <taxon>Dorylaimia</taxon>
        <taxon>Trichinellida</taxon>
        <taxon>Trichinellidae</taxon>
        <taxon>Trichinella</taxon>
    </lineage>
</organism>
<evidence type="ECO:0000313" key="1">
    <source>
        <dbReference type="EMBL" id="KRY61635.1"/>
    </source>
</evidence>
<comment type="caution">
    <text evidence="1">The sequence shown here is derived from an EMBL/GenBank/DDBJ whole genome shotgun (WGS) entry which is preliminary data.</text>
</comment>
<evidence type="ECO:0000313" key="2">
    <source>
        <dbReference type="Proteomes" id="UP000055024"/>
    </source>
</evidence>
<feature type="non-terminal residue" evidence="1">
    <location>
        <position position="1"/>
    </location>
</feature>
<sequence>LRNIKGFTAWIKQSVHLRKHLQHCTNSRPPISLL</sequence>
<protein>
    <submittedName>
        <fullName evidence="1">Uncharacterized protein</fullName>
    </submittedName>
</protein>
<dbReference type="AlphaFoldDB" id="A0A0V1DKY9"/>
<proteinExistence type="predicted"/>
<gene>
    <name evidence="1" type="ORF">T11_12771</name>
</gene>
<reference evidence="1 2" key="1">
    <citation type="submission" date="2015-01" db="EMBL/GenBank/DDBJ databases">
        <title>Evolution of Trichinella species and genotypes.</title>
        <authorList>
            <person name="Korhonen P.K."/>
            <person name="Edoardo P."/>
            <person name="Giuseppe L.R."/>
            <person name="Gasser R.B."/>
        </authorList>
    </citation>
    <scope>NUCLEOTIDE SEQUENCE [LARGE SCALE GENOMIC DNA]</scope>
    <source>
        <strain evidence="1">ISS1029</strain>
    </source>
</reference>
<dbReference type="Proteomes" id="UP000055024">
    <property type="component" value="Unassembled WGS sequence"/>
</dbReference>
<keyword evidence="2" id="KW-1185">Reference proteome</keyword>
<name>A0A0V1DKY9_9BILA</name>
<dbReference type="EMBL" id="JYDP01010784">
    <property type="protein sequence ID" value="KRY61635.1"/>
    <property type="molecule type" value="Genomic_DNA"/>
</dbReference>
<feature type="non-terminal residue" evidence="1">
    <location>
        <position position="34"/>
    </location>
</feature>